<sequence length="91" mass="10595">MAKKDLKKIDLELEEAKKKVAALESVRKEAEEKLQKNIGKLYVQVQLKKDKNLSYEQIHDDLKTELALLKEEEKERRQAAQKATEESEQVS</sequence>
<dbReference type="EMBL" id="CP040798">
    <property type="protein sequence ID" value="QLB51106.1"/>
    <property type="molecule type" value="Genomic_DNA"/>
</dbReference>
<organism evidence="2 3">
    <name type="scientific">Streptococcus sanguinis</name>
    <dbReference type="NCBI Taxonomy" id="1305"/>
    <lineage>
        <taxon>Bacteria</taxon>
        <taxon>Bacillati</taxon>
        <taxon>Bacillota</taxon>
        <taxon>Bacilli</taxon>
        <taxon>Lactobacillales</taxon>
        <taxon>Streptococcaceae</taxon>
        <taxon>Streptococcus</taxon>
    </lineage>
</organism>
<evidence type="ECO:0000313" key="3">
    <source>
        <dbReference type="Proteomes" id="UP000509535"/>
    </source>
</evidence>
<accession>A0A7H8V3M3</accession>
<proteinExistence type="predicted"/>
<dbReference type="RefSeq" id="WP_168955504.1">
    <property type="nucleotide sequence ID" value="NZ_CP040798.1"/>
</dbReference>
<feature type="coiled-coil region" evidence="1">
    <location>
        <begin position="6"/>
        <end position="90"/>
    </location>
</feature>
<evidence type="ECO:0000256" key="1">
    <source>
        <dbReference type="SAM" id="Coils"/>
    </source>
</evidence>
<reference evidence="2 3" key="1">
    <citation type="submission" date="2019-06" db="EMBL/GenBank/DDBJ databases">
        <title>The organization of the Streptococcus sanguinis genomes.</title>
        <authorList>
            <person name="Wang H.Y."/>
            <person name="Chen Y.Y.M."/>
            <person name="Wu C.H."/>
        </authorList>
    </citation>
    <scope>NUCLEOTIDE SEQUENCE [LARGE SCALE GENOMIC DNA]</scope>
    <source>
        <strain evidence="2 3">CGMH058</strain>
    </source>
</reference>
<protein>
    <submittedName>
        <fullName evidence="2">Uncharacterized protein</fullName>
    </submittedName>
</protein>
<gene>
    <name evidence="2" type="ORF">FDP16_11980</name>
</gene>
<keyword evidence="1" id="KW-0175">Coiled coil</keyword>
<dbReference type="Proteomes" id="UP000509535">
    <property type="component" value="Chromosome"/>
</dbReference>
<dbReference type="AlphaFoldDB" id="A0A7H8V3M3"/>
<evidence type="ECO:0000313" key="2">
    <source>
        <dbReference type="EMBL" id="QLB51106.1"/>
    </source>
</evidence>
<name>A0A7H8V3M3_STRSA</name>